<protein>
    <submittedName>
        <fullName evidence="2">Uncharacterized protein</fullName>
    </submittedName>
</protein>
<dbReference type="EMBL" id="UOFL01000157">
    <property type="protein sequence ID" value="VAW78549.1"/>
    <property type="molecule type" value="Genomic_DNA"/>
</dbReference>
<dbReference type="AlphaFoldDB" id="A0A3B0YWB4"/>
<feature type="transmembrane region" description="Helical" evidence="1">
    <location>
        <begin position="71"/>
        <end position="89"/>
    </location>
</feature>
<gene>
    <name evidence="2" type="ORF">MNBD_GAMMA12-3408</name>
</gene>
<evidence type="ECO:0000313" key="2">
    <source>
        <dbReference type="EMBL" id="VAW78549.1"/>
    </source>
</evidence>
<evidence type="ECO:0000256" key="1">
    <source>
        <dbReference type="SAM" id="Phobius"/>
    </source>
</evidence>
<keyword evidence="1" id="KW-0812">Transmembrane</keyword>
<keyword evidence="1" id="KW-1133">Transmembrane helix</keyword>
<feature type="transmembrane region" description="Helical" evidence="1">
    <location>
        <begin position="37"/>
        <end position="59"/>
    </location>
</feature>
<reference evidence="2" key="1">
    <citation type="submission" date="2018-06" db="EMBL/GenBank/DDBJ databases">
        <authorList>
            <person name="Zhirakovskaya E."/>
        </authorList>
    </citation>
    <scope>NUCLEOTIDE SEQUENCE</scope>
</reference>
<sequence>MVVGGVLGTIFLLFSFAWALLPGGFGIKNFKKKRGGILYLIGLLFWLLLLLIHPLIVYLLWSGLLNHKDIVFSWLFLPLLMQIIFFTVFGRNVGT</sequence>
<organism evidence="2">
    <name type="scientific">hydrothermal vent metagenome</name>
    <dbReference type="NCBI Taxonomy" id="652676"/>
    <lineage>
        <taxon>unclassified sequences</taxon>
        <taxon>metagenomes</taxon>
        <taxon>ecological metagenomes</taxon>
    </lineage>
</organism>
<accession>A0A3B0YWB4</accession>
<name>A0A3B0YWB4_9ZZZZ</name>
<keyword evidence="1" id="KW-0472">Membrane</keyword>
<proteinExistence type="predicted"/>
<feature type="transmembrane region" description="Helical" evidence="1">
    <location>
        <begin position="6"/>
        <end position="25"/>
    </location>
</feature>